<dbReference type="SUPFAM" id="SSF111384">
    <property type="entry name" value="OmpH-like"/>
    <property type="match status" value="1"/>
</dbReference>
<evidence type="ECO:0000256" key="1">
    <source>
        <dbReference type="SAM" id="MobiDB-lite"/>
    </source>
</evidence>
<dbReference type="EMBL" id="CP074694">
    <property type="protein sequence ID" value="QVL31973.1"/>
    <property type="molecule type" value="Genomic_DNA"/>
</dbReference>
<feature type="signal peptide" evidence="2">
    <location>
        <begin position="1"/>
        <end position="28"/>
    </location>
</feature>
<dbReference type="GO" id="GO:0051082">
    <property type="term" value="F:unfolded protein binding"/>
    <property type="evidence" value="ECO:0007669"/>
    <property type="project" value="InterPro"/>
</dbReference>
<keyword evidence="4" id="KW-1185">Reference proteome</keyword>
<protein>
    <submittedName>
        <fullName evidence="3">OmpH family outer membrane protein</fullName>
    </submittedName>
</protein>
<name>A0A8E6EXT5_9BACT</name>
<reference evidence="3" key="1">
    <citation type="submission" date="2021-05" db="EMBL/GenBank/DDBJ databases">
        <title>Complete genome sequence of the cellulolytic planctomycete Telmatocola sphagniphila SP2T and characterization of the first cellulase from planctomycetes.</title>
        <authorList>
            <person name="Rakitin A.L."/>
            <person name="Beletsky A.V."/>
            <person name="Naumoff D.G."/>
            <person name="Kulichevskaya I.S."/>
            <person name="Mardanov A.V."/>
            <person name="Ravin N.V."/>
            <person name="Dedysh S.N."/>
        </authorList>
    </citation>
    <scope>NUCLEOTIDE SEQUENCE</scope>
    <source>
        <strain evidence="3">SP2T</strain>
    </source>
</reference>
<dbReference type="InterPro" id="IPR024930">
    <property type="entry name" value="Skp_dom_sf"/>
</dbReference>
<accession>A0A8E6EXT5</accession>
<dbReference type="AlphaFoldDB" id="A0A8E6EXT5"/>
<feature type="chain" id="PRO_5034431162" evidence="2">
    <location>
        <begin position="29"/>
        <end position="226"/>
    </location>
</feature>
<dbReference type="RefSeq" id="WP_213496492.1">
    <property type="nucleotide sequence ID" value="NZ_CP074694.1"/>
</dbReference>
<sequence>MKKVIGLAVLAALLASVAASHLESPVMAQEKKPEAYRPKMAIVNIAKILKDYDKANAMGKQISELRQGYLTKVNDLRMQLSEKNKMLPTISDSAKKEALDKEMRAITRQIEDIDQQAQKTLGEMSNNTVVTVYKEIKETITAIAEANGLELVMAYPDASEQKDMDSPVVAQIKLQTPALMPFYHKNIDITKYVVDTLNQRYPAPKSTAGAGTADPHVKPVGAGLKN</sequence>
<dbReference type="SMART" id="SM00935">
    <property type="entry name" value="OmpH"/>
    <property type="match status" value="1"/>
</dbReference>
<keyword evidence="2" id="KW-0732">Signal</keyword>
<evidence type="ECO:0000313" key="4">
    <source>
        <dbReference type="Proteomes" id="UP000676194"/>
    </source>
</evidence>
<feature type="region of interest" description="Disordered" evidence="1">
    <location>
        <begin position="203"/>
        <end position="226"/>
    </location>
</feature>
<organism evidence="3 4">
    <name type="scientific">Telmatocola sphagniphila</name>
    <dbReference type="NCBI Taxonomy" id="1123043"/>
    <lineage>
        <taxon>Bacteria</taxon>
        <taxon>Pseudomonadati</taxon>
        <taxon>Planctomycetota</taxon>
        <taxon>Planctomycetia</taxon>
        <taxon>Gemmatales</taxon>
        <taxon>Gemmataceae</taxon>
    </lineage>
</organism>
<evidence type="ECO:0000313" key="3">
    <source>
        <dbReference type="EMBL" id="QVL31973.1"/>
    </source>
</evidence>
<dbReference type="Gene3D" id="3.30.910.20">
    <property type="entry name" value="Skp domain"/>
    <property type="match status" value="1"/>
</dbReference>
<dbReference type="Proteomes" id="UP000676194">
    <property type="component" value="Chromosome"/>
</dbReference>
<dbReference type="Pfam" id="PF03938">
    <property type="entry name" value="OmpH"/>
    <property type="match status" value="1"/>
</dbReference>
<proteinExistence type="predicted"/>
<evidence type="ECO:0000256" key="2">
    <source>
        <dbReference type="SAM" id="SignalP"/>
    </source>
</evidence>
<gene>
    <name evidence="3" type="ORF">KIH39_24580</name>
</gene>
<dbReference type="InterPro" id="IPR005632">
    <property type="entry name" value="Chaperone_Skp"/>
</dbReference>
<dbReference type="KEGG" id="tsph:KIH39_24580"/>